<evidence type="ECO:0000256" key="1">
    <source>
        <dbReference type="SAM" id="MobiDB-lite"/>
    </source>
</evidence>
<reference evidence="4 5" key="1">
    <citation type="journal article" date="2016" name="Genome Biol. Evol.">
        <title>Divergent and convergent evolution of fungal pathogenicity.</title>
        <authorList>
            <person name="Shang Y."/>
            <person name="Xiao G."/>
            <person name="Zheng P."/>
            <person name="Cen K."/>
            <person name="Zhan S."/>
            <person name="Wang C."/>
        </authorList>
    </citation>
    <scope>NUCLEOTIDE SEQUENCE [LARGE SCALE GENOMIC DNA]</scope>
    <source>
        <strain evidence="4 5">RCEF 2490</strain>
    </source>
</reference>
<feature type="chain" id="PRO_5007880768" description="GPI anchored serine-rich protein" evidence="3">
    <location>
        <begin position="17"/>
        <end position="250"/>
    </location>
</feature>
<dbReference type="AlphaFoldDB" id="A0A166UR55"/>
<dbReference type="OrthoDB" id="3565477at2759"/>
<sequence>MRFTAAATLMAGTVMATTPAVSTDYTTKLVTITSCAESVTNCPAKSTKVSTSVLPLTTSTVYSTKVYTITSCEPTVTKCPAHSTVYSTATIAVSTTVCPVGEKPTVVPSKAFGNSSVAVPTPVKTSGAQLPPANSVPASPLPSPVKSQVPVAPGIPSAPVAPACPSQSVTAITKSYTTVLTSVEYSTIAVPCPTQSAPAGTVVPKPPVASPPAGGNQTKPAVPVPTAGAASLAGSAVFAAAAGVAAFILV</sequence>
<comment type="caution">
    <text evidence="4">The sequence shown here is derived from an EMBL/GenBank/DDBJ whole genome shotgun (WGS) entry which is preliminary data.</text>
</comment>
<dbReference type="EMBL" id="AZGY01000001">
    <property type="protein sequence ID" value="OAA32860.1"/>
    <property type="molecule type" value="Genomic_DNA"/>
</dbReference>
<evidence type="ECO:0000313" key="5">
    <source>
        <dbReference type="Proteomes" id="UP000078544"/>
    </source>
</evidence>
<organism evidence="4 5">
    <name type="scientific">Moelleriella libera RCEF 2490</name>
    <dbReference type="NCBI Taxonomy" id="1081109"/>
    <lineage>
        <taxon>Eukaryota</taxon>
        <taxon>Fungi</taxon>
        <taxon>Dikarya</taxon>
        <taxon>Ascomycota</taxon>
        <taxon>Pezizomycotina</taxon>
        <taxon>Sordariomycetes</taxon>
        <taxon>Hypocreomycetidae</taxon>
        <taxon>Hypocreales</taxon>
        <taxon>Clavicipitaceae</taxon>
        <taxon>Moelleriella</taxon>
    </lineage>
</organism>
<feature type="region of interest" description="Disordered" evidence="1">
    <location>
        <begin position="199"/>
        <end position="220"/>
    </location>
</feature>
<keyword evidence="2" id="KW-0472">Membrane</keyword>
<dbReference type="Proteomes" id="UP000078544">
    <property type="component" value="Unassembled WGS sequence"/>
</dbReference>
<keyword evidence="2" id="KW-1133">Transmembrane helix</keyword>
<keyword evidence="2" id="KW-0812">Transmembrane</keyword>
<keyword evidence="5" id="KW-1185">Reference proteome</keyword>
<evidence type="ECO:0000256" key="3">
    <source>
        <dbReference type="SAM" id="SignalP"/>
    </source>
</evidence>
<evidence type="ECO:0008006" key="6">
    <source>
        <dbReference type="Google" id="ProtNLM"/>
    </source>
</evidence>
<evidence type="ECO:0000256" key="2">
    <source>
        <dbReference type="SAM" id="Phobius"/>
    </source>
</evidence>
<protein>
    <recommendedName>
        <fullName evidence="6">GPI anchored serine-rich protein</fullName>
    </recommendedName>
</protein>
<keyword evidence="3" id="KW-0732">Signal</keyword>
<feature type="transmembrane region" description="Helical" evidence="2">
    <location>
        <begin position="227"/>
        <end position="249"/>
    </location>
</feature>
<dbReference type="PANTHER" id="PTHR39602">
    <property type="entry name" value="ACW-9"/>
    <property type="match status" value="1"/>
</dbReference>
<dbReference type="PANTHER" id="PTHR39602:SF2">
    <property type="entry name" value="ACW-9"/>
    <property type="match status" value="1"/>
</dbReference>
<gene>
    <name evidence="4" type="ORF">AAL_00325</name>
</gene>
<accession>A0A166UR55</accession>
<name>A0A166UR55_9HYPO</name>
<proteinExistence type="predicted"/>
<feature type="signal peptide" evidence="3">
    <location>
        <begin position="1"/>
        <end position="16"/>
    </location>
</feature>
<evidence type="ECO:0000313" key="4">
    <source>
        <dbReference type="EMBL" id="OAA32860.1"/>
    </source>
</evidence>
<dbReference type="STRING" id="1081109.A0A166UR55"/>
<feature type="region of interest" description="Disordered" evidence="1">
    <location>
        <begin position="121"/>
        <end position="141"/>
    </location>
</feature>